<reference evidence="2 3" key="1">
    <citation type="submission" date="2020-04" db="EMBL/GenBank/DDBJ databases">
        <title>Ramlibacter sp. G-1-2-2 isolated from soil.</title>
        <authorList>
            <person name="Dahal R.H."/>
        </authorList>
    </citation>
    <scope>NUCLEOTIDE SEQUENCE [LARGE SCALE GENOMIC DNA]</scope>
    <source>
        <strain evidence="2 3">G-1-2-2</strain>
    </source>
</reference>
<dbReference type="AlphaFoldDB" id="A0A848HBD3"/>
<feature type="region of interest" description="Disordered" evidence="1">
    <location>
        <begin position="1"/>
        <end position="20"/>
    </location>
</feature>
<dbReference type="Gene3D" id="3.30.300.30">
    <property type="match status" value="1"/>
</dbReference>
<comment type="caution">
    <text evidence="2">The sequence shown here is derived from an EMBL/GenBank/DDBJ whole genome shotgun (WGS) entry which is preliminary data.</text>
</comment>
<dbReference type="Pfam" id="PF17263">
    <property type="entry name" value="DUF5329"/>
    <property type="match status" value="1"/>
</dbReference>
<dbReference type="SUPFAM" id="SSF56801">
    <property type="entry name" value="Acetyl-CoA synthetase-like"/>
    <property type="match status" value="1"/>
</dbReference>
<organism evidence="2 3">
    <name type="scientific">Ramlibacter agri</name>
    <dbReference type="NCBI Taxonomy" id="2728837"/>
    <lineage>
        <taxon>Bacteria</taxon>
        <taxon>Pseudomonadati</taxon>
        <taxon>Pseudomonadota</taxon>
        <taxon>Betaproteobacteria</taxon>
        <taxon>Burkholderiales</taxon>
        <taxon>Comamonadaceae</taxon>
        <taxon>Ramlibacter</taxon>
    </lineage>
</organism>
<evidence type="ECO:0000313" key="3">
    <source>
        <dbReference type="Proteomes" id="UP000541185"/>
    </source>
</evidence>
<keyword evidence="3" id="KW-1185">Reference proteome</keyword>
<proteinExistence type="predicted"/>
<dbReference type="Proteomes" id="UP000541185">
    <property type="component" value="Unassembled WGS sequence"/>
</dbReference>
<dbReference type="InterPro" id="IPR045851">
    <property type="entry name" value="AMP-bd_C_sf"/>
</dbReference>
<protein>
    <submittedName>
        <fullName evidence="2">DUF5329 family protein</fullName>
    </submittedName>
</protein>
<evidence type="ECO:0000313" key="2">
    <source>
        <dbReference type="EMBL" id="NML46721.1"/>
    </source>
</evidence>
<dbReference type="InterPro" id="IPR035242">
    <property type="entry name" value="DUF5329"/>
</dbReference>
<accession>A0A848HBD3</accession>
<sequence>MNEKSPGPRARLSASSTECTPASKLAPEALRAWANSRLGKTPRISQVHLLRELPCSAIGKVLKRELQESSMSGTPYLVRCGTNAPVQSGAWLRAELGRYRAAARP</sequence>
<gene>
    <name evidence="2" type="ORF">HHL11_23460</name>
</gene>
<name>A0A848HBD3_9BURK</name>
<evidence type="ECO:0000256" key="1">
    <source>
        <dbReference type="SAM" id="MobiDB-lite"/>
    </source>
</evidence>
<dbReference type="EMBL" id="JABBFX010000002">
    <property type="protein sequence ID" value="NML46721.1"/>
    <property type="molecule type" value="Genomic_DNA"/>
</dbReference>